<dbReference type="InterPro" id="IPR018768">
    <property type="entry name" value="DUF2344"/>
</dbReference>
<dbReference type="Pfam" id="PF10105">
    <property type="entry name" value="DUF2344"/>
    <property type="match status" value="1"/>
</dbReference>
<gene>
    <name evidence="2" type="ORF">A3K49_06135</name>
</gene>
<evidence type="ECO:0000313" key="3">
    <source>
        <dbReference type="Proteomes" id="UP000178602"/>
    </source>
</evidence>
<comment type="caution">
    <text evidence="2">The sequence shown here is derived from an EMBL/GenBank/DDBJ whole genome shotgun (WGS) entry which is preliminary data.</text>
</comment>
<proteinExistence type="predicted"/>
<evidence type="ECO:0000259" key="1">
    <source>
        <dbReference type="Pfam" id="PF10105"/>
    </source>
</evidence>
<dbReference type="Proteomes" id="UP000178602">
    <property type="component" value="Unassembled WGS sequence"/>
</dbReference>
<evidence type="ECO:0000313" key="2">
    <source>
        <dbReference type="EMBL" id="OGC28527.1"/>
    </source>
</evidence>
<reference evidence="2 3" key="1">
    <citation type="journal article" date="2016" name="Nat. Commun.">
        <title>Thousands of microbial genomes shed light on interconnected biogeochemical processes in an aquifer system.</title>
        <authorList>
            <person name="Anantharaman K."/>
            <person name="Brown C.T."/>
            <person name="Hug L.A."/>
            <person name="Sharon I."/>
            <person name="Castelle C.J."/>
            <person name="Probst A.J."/>
            <person name="Thomas B.C."/>
            <person name="Singh A."/>
            <person name="Wilkins M.J."/>
            <person name="Karaoz U."/>
            <person name="Brodie E.L."/>
            <person name="Williams K.H."/>
            <person name="Hubbard S.S."/>
            <person name="Banfield J.F."/>
        </authorList>
    </citation>
    <scope>NUCLEOTIDE SEQUENCE [LARGE SCALE GENOMIC DNA]</scope>
</reference>
<dbReference type="AlphaFoldDB" id="A0A1F4T7K0"/>
<dbReference type="NCBIfam" id="TIGR03936">
    <property type="entry name" value="sam_1_link_chp"/>
    <property type="match status" value="1"/>
</dbReference>
<protein>
    <recommendedName>
        <fullName evidence="1">DUF2344 domain-containing protein</fullName>
    </recommendedName>
</protein>
<dbReference type="EMBL" id="MEUG01000001">
    <property type="protein sequence ID" value="OGC28527.1"/>
    <property type="molecule type" value="Genomic_DNA"/>
</dbReference>
<sequence>MRVQIKYIKGEEVKFISHRDLIRAFGRAIRRAEIPIAYSQGFNPRMKISWGQALKVGATSSGETAELLLALPLSPSEVMARLNHQLPKGLAVIGANLL</sequence>
<organism evidence="2 3">
    <name type="scientific">candidate division WOR-1 bacterium RIFOXYC12_FULL_54_18</name>
    <dbReference type="NCBI Taxonomy" id="1802584"/>
    <lineage>
        <taxon>Bacteria</taxon>
        <taxon>Bacillati</taxon>
        <taxon>Saganbacteria</taxon>
    </lineage>
</organism>
<feature type="domain" description="DUF2344" evidence="1">
    <location>
        <begin position="2"/>
        <end position="95"/>
    </location>
</feature>
<accession>A0A1F4T7K0</accession>
<name>A0A1F4T7K0_UNCSA</name>